<dbReference type="SUPFAM" id="SSF53328">
    <property type="entry name" value="Formyltransferase"/>
    <property type="match status" value="1"/>
</dbReference>
<evidence type="ECO:0000256" key="1">
    <source>
        <dbReference type="ARBA" id="ARBA00005054"/>
    </source>
</evidence>
<evidence type="ECO:0000256" key="5">
    <source>
        <dbReference type="ARBA" id="ARBA00047664"/>
    </source>
</evidence>
<reference evidence="8 9" key="1">
    <citation type="submission" date="2020-07" db="EMBL/GenBank/DDBJ databases">
        <title>Complete genome and description of Selenomonas timonensis sp. nov., a new bacterium isolated from a gingivitis subject.</title>
        <authorList>
            <person name="Antezack A."/>
        </authorList>
    </citation>
    <scope>NUCLEOTIDE SEQUENCE [LARGE SCALE GENOMIC DNA]</scope>
    <source>
        <strain evidence="8 9">Marseille-Q3039</strain>
    </source>
</reference>
<feature type="site" description="Raises pKa of active site His" evidence="6">
    <location>
        <position position="147"/>
    </location>
</feature>
<name>A0A7G7VIR1_9FIRM</name>
<dbReference type="PANTHER" id="PTHR43369">
    <property type="entry name" value="PHOSPHORIBOSYLGLYCINAMIDE FORMYLTRANSFERASE"/>
    <property type="match status" value="1"/>
</dbReference>
<dbReference type="InterPro" id="IPR002376">
    <property type="entry name" value="Formyl_transf_N"/>
</dbReference>
<keyword evidence="2 6" id="KW-0808">Transferase</keyword>
<dbReference type="AlphaFoldDB" id="A0A7G7VIR1"/>
<evidence type="ECO:0000313" key="9">
    <source>
        <dbReference type="Proteomes" id="UP000515480"/>
    </source>
</evidence>
<feature type="domain" description="Formyl transferase N-terminal" evidence="7">
    <location>
        <begin position="7"/>
        <end position="183"/>
    </location>
</feature>
<feature type="binding site" evidence="6">
    <location>
        <position position="67"/>
    </location>
    <ligand>
        <name>(6R)-10-formyltetrahydrofolate</name>
        <dbReference type="ChEBI" id="CHEBI:195366"/>
    </ligand>
</feature>
<feature type="binding site" evidence="6">
    <location>
        <position position="109"/>
    </location>
    <ligand>
        <name>(6R)-10-formyltetrahydrofolate</name>
        <dbReference type="ChEBI" id="CHEBI:195366"/>
    </ligand>
</feature>
<keyword evidence="9" id="KW-1185">Reference proteome</keyword>
<dbReference type="GO" id="GO:0004644">
    <property type="term" value="F:phosphoribosylglycinamide formyltransferase activity"/>
    <property type="evidence" value="ECO:0007669"/>
    <property type="project" value="UniProtKB-UniRule"/>
</dbReference>
<dbReference type="InterPro" id="IPR036477">
    <property type="entry name" value="Formyl_transf_N_sf"/>
</dbReference>
<dbReference type="InterPro" id="IPR001555">
    <property type="entry name" value="GART_AS"/>
</dbReference>
<feature type="active site" description="Proton donor" evidence="6">
    <location>
        <position position="111"/>
    </location>
</feature>
<feature type="binding site" evidence="6">
    <location>
        <begin position="14"/>
        <end position="16"/>
    </location>
    <ligand>
        <name>N(1)-(5-phospho-beta-D-ribosyl)glycinamide</name>
        <dbReference type="ChEBI" id="CHEBI:143788"/>
    </ligand>
</feature>
<protein>
    <recommendedName>
        <fullName evidence="6">Phosphoribosylglycinamide formyltransferase</fullName>
        <ecNumber evidence="6">2.1.2.2</ecNumber>
    </recommendedName>
    <alternativeName>
        <fullName evidence="6">5'-phosphoribosylglycinamide transformylase</fullName>
    </alternativeName>
    <alternativeName>
        <fullName evidence="6">GAR transformylase</fullName>
        <shortName evidence="6">GART</shortName>
    </alternativeName>
</protein>
<evidence type="ECO:0000313" key="8">
    <source>
        <dbReference type="EMBL" id="QNH54004.1"/>
    </source>
</evidence>
<dbReference type="KEGG" id="stim:H1B31_09095"/>
<sequence>MCKERLGILCSGRGSNLASIIEAVERGDIPAEIAIVIADKADAYALERAREKGIPAVPVIYRDYAERADFERALLKELQAHGVTLVVLAGFMRILSPIFVHAYTGRILNIHPALLPSFPGAHAHRDALAYGVKVSGCTVHFVDEGMDSGPIIMQAAVPVLEGDTEETLAARVLEQEHRIFPASIKLYVEGRLRTDGRKVQILHVAEGGSL</sequence>
<dbReference type="EC" id="2.1.2.2" evidence="6"/>
<dbReference type="InterPro" id="IPR004607">
    <property type="entry name" value="GART"/>
</dbReference>
<comment type="pathway">
    <text evidence="1 6">Purine metabolism; IMP biosynthesis via de novo pathway; N(2)-formyl-N(1)-(5-phospho-D-ribosyl)glycinamide from N(1)-(5-phospho-D-ribosyl)glycinamide (10-formyl THF route): step 1/1.</text>
</comment>
<dbReference type="Pfam" id="PF00551">
    <property type="entry name" value="Formyl_trans_N"/>
    <property type="match status" value="1"/>
</dbReference>
<evidence type="ECO:0000256" key="3">
    <source>
        <dbReference type="ARBA" id="ARBA00022755"/>
    </source>
</evidence>
<evidence type="ECO:0000259" key="7">
    <source>
        <dbReference type="Pfam" id="PF00551"/>
    </source>
</evidence>
<gene>
    <name evidence="6" type="primary">purN</name>
    <name evidence="8" type="ORF">H1B31_09095</name>
</gene>
<evidence type="ECO:0000256" key="2">
    <source>
        <dbReference type="ARBA" id="ARBA00022679"/>
    </source>
</evidence>
<accession>A0A7G7VIR1</accession>
<dbReference type="Gene3D" id="3.40.50.170">
    <property type="entry name" value="Formyl transferase, N-terminal domain"/>
    <property type="match status" value="1"/>
</dbReference>
<feature type="binding site" evidence="6">
    <location>
        <begin position="92"/>
        <end position="95"/>
    </location>
    <ligand>
        <name>(6R)-10-formyltetrahydrofolate</name>
        <dbReference type="ChEBI" id="CHEBI:195366"/>
    </ligand>
</feature>
<dbReference type="NCBIfam" id="TIGR00639">
    <property type="entry name" value="PurN"/>
    <property type="match status" value="1"/>
</dbReference>
<dbReference type="RefSeq" id="WP_185980079.1">
    <property type="nucleotide sequence ID" value="NZ_CP060204.1"/>
</dbReference>
<dbReference type="PROSITE" id="PS00373">
    <property type="entry name" value="GART"/>
    <property type="match status" value="1"/>
</dbReference>
<dbReference type="Proteomes" id="UP000515480">
    <property type="component" value="Chromosome"/>
</dbReference>
<comment type="catalytic activity">
    <reaction evidence="5 6">
        <text>N(1)-(5-phospho-beta-D-ribosyl)glycinamide + (6R)-10-formyltetrahydrofolate = N(2)-formyl-N(1)-(5-phospho-beta-D-ribosyl)glycinamide + (6S)-5,6,7,8-tetrahydrofolate + H(+)</text>
        <dbReference type="Rhea" id="RHEA:15053"/>
        <dbReference type="ChEBI" id="CHEBI:15378"/>
        <dbReference type="ChEBI" id="CHEBI:57453"/>
        <dbReference type="ChEBI" id="CHEBI:143788"/>
        <dbReference type="ChEBI" id="CHEBI:147286"/>
        <dbReference type="ChEBI" id="CHEBI:195366"/>
        <dbReference type="EC" id="2.1.2.2"/>
    </reaction>
</comment>
<evidence type="ECO:0000256" key="6">
    <source>
        <dbReference type="HAMAP-Rule" id="MF_01930"/>
    </source>
</evidence>
<keyword evidence="3 6" id="KW-0658">Purine biosynthesis</keyword>
<dbReference type="CDD" id="cd08645">
    <property type="entry name" value="FMT_core_GART"/>
    <property type="match status" value="1"/>
</dbReference>
<dbReference type="UniPathway" id="UPA00074">
    <property type="reaction ID" value="UER00126"/>
</dbReference>
<dbReference type="FunFam" id="3.40.50.170:FF:000007">
    <property type="entry name" value="Phosphoribosylglycinamide formyltransferase"/>
    <property type="match status" value="1"/>
</dbReference>
<dbReference type="HAMAP" id="MF_01930">
    <property type="entry name" value="PurN"/>
    <property type="match status" value="1"/>
</dbReference>
<evidence type="ECO:0000256" key="4">
    <source>
        <dbReference type="ARBA" id="ARBA00038440"/>
    </source>
</evidence>
<dbReference type="GO" id="GO:0005829">
    <property type="term" value="C:cytosol"/>
    <property type="evidence" value="ECO:0007669"/>
    <property type="project" value="TreeGrafter"/>
</dbReference>
<dbReference type="EMBL" id="CP060204">
    <property type="protein sequence ID" value="QNH54004.1"/>
    <property type="molecule type" value="Genomic_DNA"/>
</dbReference>
<dbReference type="GO" id="GO:0006189">
    <property type="term" value="P:'de novo' IMP biosynthetic process"/>
    <property type="evidence" value="ECO:0007669"/>
    <property type="project" value="UniProtKB-UniRule"/>
</dbReference>
<comment type="similarity">
    <text evidence="4 6">Belongs to the GART family.</text>
</comment>
<organism evidence="8 9">
    <name type="scientific">Selenomonas timonae</name>
    <dbReference type="NCBI Taxonomy" id="2754044"/>
    <lineage>
        <taxon>Bacteria</taxon>
        <taxon>Bacillati</taxon>
        <taxon>Bacillota</taxon>
        <taxon>Negativicutes</taxon>
        <taxon>Selenomonadales</taxon>
        <taxon>Selenomonadaceae</taxon>
        <taxon>Selenomonas</taxon>
    </lineage>
</organism>
<proteinExistence type="inferred from homology"/>
<dbReference type="PANTHER" id="PTHR43369:SF2">
    <property type="entry name" value="PHOSPHORIBOSYLGLYCINAMIDE FORMYLTRANSFERASE"/>
    <property type="match status" value="1"/>
</dbReference>
<comment type="function">
    <text evidence="6">Catalyzes the transfer of a formyl group from 10-formyltetrahydrofolate to 5-phospho-ribosyl-glycinamide (GAR), producing 5-phospho-ribosyl-N-formylglycinamide (FGAR) and tetrahydrofolate.</text>
</comment>